<proteinExistence type="predicted"/>
<gene>
    <name evidence="1" type="ORF">UCMB321_1218</name>
</gene>
<dbReference type="EMBL" id="JXDG01000012">
    <property type="protein sequence ID" value="KIH84890.1"/>
    <property type="molecule type" value="Genomic_DNA"/>
</dbReference>
<dbReference type="AlphaFoldDB" id="A0A0C2ID77"/>
<reference evidence="1 2" key="1">
    <citation type="submission" date="2015-01" db="EMBL/GenBank/DDBJ databases">
        <title>Complete genome of Pseudomonas batumici UCM B-321 producer of the batumin antibiotic with strong antistaphilococcal and potential anticancer activity.</title>
        <authorList>
            <person name="Klochko V.V."/>
            <person name="Zelena L.B."/>
            <person name="Elena K.A."/>
            <person name="Reva O.N."/>
        </authorList>
    </citation>
    <scope>NUCLEOTIDE SEQUENCE [LARGE SCALE GENOMIC DNA]</scope>
    <source>
        <strain evidence="1 2">UCM B-321</strain>
    </source>
</reference>
<keyword evidence="2" id="KW-1185">Reference proteome</keyword>
<evidence type="ECO:0000313" key="1">
    <source>
        <dbReference type="EMBL" id="KIH84890.1"/>
    </source>
</evidence>
<dbReference type="Proteomes" id="UP000031535">
    <property type="component" value="Unassembled WGS sequence"/>
</dbReference>
<protein>
    <submittedName>
        <fullName evidence="1">Uncharacterized protein</fullName>
    </submittedName>
</protein>
<accession>A0A0C2ID77</accession>
<name>A0A0C2ID77_9PSED</name>
<organism evidence="1 2">
    <name type="scientific">Pseudomonas batumici</name>
    <dbReference type="NCBI Taxonomy" id="226910"/>
    <lineage>
        <taxon>Bacteria</taxon>
        <taxon>Pseudomonadati</taxon>
        <taxon>Pseudomonadota</taxon>
        <taxon>Gammaproteobacteria</taxon>
        <taxon>Pseudomonadales</taxon>
        <taxon>Pseudomonadaceae</taxon>
        <taxon>Pseudomonas</taxon>
    </lineage>
</organism>
<dbReference type="PATRIC" id="fig|226910.6.peg.1209"/>
<comment type="caution">
    <text evidence="1">The sequence shown here is derived from an EMBL/GenBank/DDBJ whole genome shotgun (WGS) entry which is preliminary data.</text>
</comment>
<evidence type="ECO:0000313" key="2">
    <source>
        <dbReference type="Proteomes" id="UP000031535"/>
    </source>
</evidence>
<sequence>MSQTTPIIIDRRPPGGALLAALILPPVARDGLTDPELVELGNQLSVTVPGYFDMQWGDVIQSYWGEQPGPTHRVRADELGSDKIQLSVERSFLERLGNGEFALSYSVRDRAGNTSVRSQAVMLKLQLQQVPANLQAPIALQLDHGRVHDAHARVGVKIAVPTYTHVAIGDEICVLWNDERAAPRRVISAHELDKPLLLNVVARYLVISRHGDGPARVKYQVRRNGQVFTSAELELEVFLQLPGPQDPTPQTVVNEALAAPLIKGKNPNGRRQDNYLDEDNAQLSADAVIAWRKAFRAGDQLNLFWGQSSRPLVRPITQKDVDAACYLVINVPSSLIVEQGCGVAINVQYTVTREGNPNTSYSPKQSVAVIFQMQLPGGSAGLMEPVFTGANVLNVVDPRKDPEGTVVLVSPYRNMKVGDRVVLRFCGFDALTGGNEIDAATFSAERRVSEHELRNGCRIRVPLACLMAIEHGRGRARYEVISELGRITSLPADVYVSSRATVTAR</sequence>
<dbReference type="RefSeq" id="WP_245220729.1">
    <property type="nucleotide sequence ID" value="NZ_JXDG01000012.1"/>
</dbReference>